<dbReference type="PANTHER" id="PTHR46796:SF12">
    <property type="entry name" value="HTH-TYPE DNA-BINDING TRANSCRIPTIONAL ACTIVATOR EUTR"/>
    <property type="match status" value="1"/>
</dbReference>
<evidence type="ECO:0000313" key="5">
    <source>
        <dbReference type="EMBL" id="MBT1698030.1"/>
    </source>
</evidence>
<keyword evidence="3" id="KW-0804">Transcription</keyword>
<evidence type="ECO:0000256" key="3">
    <source>
        <dbReference type="ARBA" id="ARBA00023163"/>
    </source>
</evidence>
<dbReference type="GO" id="GO:0043565">
    <property type="term" value="F:sequence-specific DNA binding"/>
    <property type="evidence" value="ECO:0007669"/>
    <property type="project" value="InterPro"/>
</dbReference>
<proteinExistence type="predicted"/>
<evidence type="ECO:0000256" key="2">
    <source>
        <dbReference type="ARBA" id="ARBA00023125"/>
    </source>
</evidence>
<name>A0AAP2DKI4_9BACT</name>
<dbReference type="SMART" id="SM00342">
    <property type="entry name" value="HTH_ARAC"/>
    <property type="match status" value="1"/>
</dbReference>
<dbReference type="PANTHER" id="PTHR46796">
    <property type="entry name" value="HTH-TYPE TRANSCRIPTIONAL ACTIVATOR RHAS-RELATED"/>
    <property type="match status" value="1"/>
</dbReference>
<dbReference type="InterPro" id="IPR050204">
    <property type="entry name" value="AraC_XylS_family_regulators"/>
</dbReference>
<evidence type="ECO:0000256" key="1">
    <source>
        <dbReference type="ARBA" id="ARBA00023015"/>
    </source>
</evidence>
<evidence type="ECO:0000313" key="6">
    <source>
        <dbReference type="Proteomes" id="UP001319200"/>
    </source>
</evidence>
<protein>
    <submittedName>
        <fullName evidence="5">AraC family transcriptional regulator</fullName>
    </submittedName>
</protein>
<keyword evidence="2" id="KW-0238">DNA-binding</keyword>
<sequence>MIVNELPDPSVNTLVTKEMAGNTIILSRTCNAYHHPKHETPFLLIANQIGQGNYCMNGRQVKIGPKHFYVLNPGDELSIDFQSSLERETLLILFSERLFYEAAYHANSGVQSLLDDPKALKTTEAINFPLVPFKMLNEIAALSSTISSGEVNSADIEQKLINLTSFLFVNMTSVQRCLDEMSAMRQSTKEELFSRVQLAEEYIHDNITRLLTLDEIADQVCLNKFHMTRLFKEIHNITPYQYFQKVRIGKAYELLQNGHSVTDACLMVGFESLGSFSNLFKKIYGYAPSSMSDKLVI</sequence>
<dbReference type="EMBL" id="JAHESF010000012">
    <property type="protein sequence ID" value="MBT1698030.1"/>
    <property type="molecule type" value="Genomic_DNA"/>
</dbReference>
<dbReference type="Gene3D" id="1.10.10.60">
    <property type="entry name" value="Homeodomain-like"/>
    <property type="match status" value="2"/>
</dbReference>
<dbReference type="InterPro" id="IPR018060">
    <property type="entry name" value="HTH_AraC"/>
</dbReference>
<dbReference type="Pfam" id="PF12833">
    <property type="entry name" value="HTH_18"/>
    <property type="match status" value="1"/>
</dbReference>
<dbReference type="RefSeq" id="WP_254163901.1">
    <property type="nucleotide sequence ID" value="NZ_JAHESF010000012.1"/>
</dbReference>
<dbReference type="PROSITE" id="PS01124">
    <property type="entry name" value="HTH_ARAC_FAMILY_2"/>
    <property type="match status" value="1"/>
</dbReference>
<accession>A0AAP2DKI4</accession>
<keyword evidence="1" id="KW-0805">Transcription regulation</keyword>
<keyword evidence="6" id="KW-1185">Reference proteome</keyword>
<evidence type="ECO:0000259" key="4">
    <source>
        <dbReference type="PROSITE" id="PS01124"/>
    </source>
</evidence>
<feature type="domain" description="HTH araC/xylS-type" evidence="4">
    <location>
        <begin position="197"/>
        <end position="294"/>
    </location>
</feature>
<comment type="caution">
    <text evidence="5">The sequence shown here is derived from an EMBL/GenBank/DDBJ whole genome shotgun (WGS) entry which is preliminary data.</text>
</comment>
<dbReference type="AlphaFoldDB" id="A0AAP2DKI4"/>
<dbReference type="SUPFAM" id="SSF46689">
    <property type="entry name" value="Homeodomain-like"/>
    <property type="match status" value="2"/>
</dbReference>
<gene>
    <name evidence="5" type="ORF">KK083_14150</name>
</gene>
<dbReference type="Proteomes" id="UP001319200">
    <property type="component" value="Unassembled WGS sequence"/>
</dbReference>
<dbReference type="GO" id="GO:0003700">
    <property type="term" value="F:DNA-binding transcription factor activity"/>
    <property type="evidence" value="ECO:0007669"/>
    <property type="project" value="InterPro"/>
</dbReference>
<reference evidence="5 6" key="1">
    <citation type="submission" date="2021-05" db="EMBL/GenBank/DDBJ databases">
        <title>A Polyphasic approach of four new species of the genus Ohtaekwangia: Ohtaekwangia histidinii sp. nov., Ohtaekwangia cretensis sp. nov., Ohtaekwangia indiensis sp. nov., Ohtaekwangia reichenbachii sp. nov. from diverse environment.</title>
        <authorList>
            <person name="Octaviana S."/>
        </authorList>
    </citation>
    <scope>NUCLEOTIDE SEQUENCE [LARGE SCALE GENOMIC DNA]</scope>
    <source>
        <strain evidence="5 6">PWU4</strain>
    </source>
</reference>
<organism evidence="5 6">
    <name type="scientific">Chryseosolibacter histidini</name>
    <dbReference type="NCBI Taxonomy" id="2782349"/>
    <lineage>
        <taxon>Bacteria</taxon>
        <taxon>Pseudomonadati</taxon>
        <taxon>Bacteroidota</taxon>
        <taxon>Cytophagia</taxon>
        <taxon>Cytophagales</taxon>
        <taxon>Chryseotaleaceae</taxon>
        <taxon>Chryseosolibacter</taxon>
    </lineage>
</organism>
<dbReference type="InterPro" id="IPR009057">
    <property type="entry name" value="Homeodomain-like_sf"/>
</dbReference>